<dbReference type="STRING" id="1917485.BOO69_13395"/>
<name>A0A1J0WIY5_9RHOB</name>
<organism evidence="1 2">
    <name type="scientific">Sulfitobacter alexandrii</name>
    <dbReference type="NCBI Taxonomy" id="1917485"/>
    <lineage>
        <taxon>Bacteria</taxon>
        <taxon>Pseudomonadati</taxon>
        <taxon>Pseudomonadota</taxon>
        <taxon>Alphaproteobacteria</taxon>
        <taxon>Rhodobacterales</taxon>
        <taxon>Roseobacteraceae</taxon>
        <taxon>Sulfitobacter</taxon>
    </lineage>
</organism>
<evidence type="ECO:0000313" key="1">
    <source>
        <dbReference type="EMBL" id="APE44281.1"/>
    </source>
</evidence>
<evidence type="ECO:0000313" key="2">
    <source>
        <dbReference type="Proteomes" id="UP000181897"/>
    </source>
</evidence>
<dbReference type="AlphaFoldDB" id="A0A1J0WIY5"/>
<sequence length="93" mass="11284">MNTWGVARYAGTPDALKRWRDRMERKRNVKVHDTEFRALEIARRDLRKLRSRYIDRSSDPQGADRRLQIAKHGNLPRDMCDGKFRYQEFDRFD</sequence>
<gene>
    <name evidence="1" type="ORF">BOO69_13395</name>
</gene>
<dbReference type="KEGG" id="suam:BOO69_13395"/>
<keyword evidence="2" id="KW-1185">Reference proteome</keyword>
<accession>A0A1J0WIY5</accession>
<reference evidence="1 2" key="1">
    <citation type="submission" date="2016-11" db="EMBL/GenBank/DDBJ databases">
        <title>Complete genome sequence of Sulfitobacter sp. AM1-D1, a toxic bacteria associated with marine dinoflagellate Alexandrium minutum in East China Sea.</title>
        <authorList>
            <person name="Yang Q."/>
            <person name="Zhang X."/>
            <person name="Tian X."/>
        </authorList>
    </citation>
    <scope>NUCLEOTIDE SEQUENCE [LARGE SCALE GENOMIC DNA]</scope>
    <source>
        <strain evidence="1 2">AM1-D1</strain>
    </source>
</reference>
<protein>
    <submittedName>
        <fullName evidence="1">Uncharacterized protein</fullName>
    </submittedName>
</protein>
<proteinExistence type="predicted"/>
<dbReference type="Proteomes" id="UP000181897">
    <property type="component" value="Chromosome"/>
</dbReference>
<dbReference type="EMBL" id="CP018076">
    <property type="protein sequence ID" value="APE44281.1"/>
    <property type="molecule type" value="Genomic_DNA"/>
</dbReference>